<evidence type="ECO:0000313" key="1">
    <source>
        <dbReference type="EMBL" id="CAG8685944.1"/>
    </source>
</evidence>
<evidence type="ECO:0000313" key="2">
    <source>
        <dbReference type="Proteomes" id="UP000789342"/>
    </source>
</evidence>
<reference evidence="1" key="1">
    <citation type="submission" date="2021-06" db="EMBL/GenBank/DDBJ databases">
        <authorList>
            <person name="Kallberg Y."/>
            <person name="Tangrot J."/>
            <person name="Rosling A."/>
        </authorList>
    </citation>
    <scope>NUCLEOTIDE SEQUENCE</scope>
    <source>
        <strain evidence="1">CL551</strain>
    </source>
</reference>
<gene>
    <name evidence="1" type="ORF">AMORRO_LOCUS11466</name>
</gene>
<comment type="caution">
    <text evidence="1">The sequence shown here is derived from an EMBL/GenBank/DDBJ whole genome shotgun (WGS) entry which is preliminary data.</text>
</comment>
<dbReference type="EMBL" id="CAJVPV010014615">
    <property type="protein sequence ID" value="CAG8685944.1"/>
    <property type="molecule type" value="Genomic_DNA"/>
</dbReference>
<accession>A0A9N9EPS5</accession>
<proteinExistence type="predicted"/>
<dbReference type="Proteomes" id="UP000789342">
    <property type="component" value="Unassembled WGS sequence"/>
</dbReference>
<feature type="non-terminal residue" evidence="1">
    <location>
        <position position="148"/>
    </location>
</feature>
<keyword evidence="2" id="KW-1185">Reference proteome</keyword>
<protein>
    <submittedName>
        <fullName evidence="1">916_t:CDS:1</fullName>
    </submittedName>
</protein>
<dbReference type="AlphaFoldDB" id="A0A9N9EPS5"/>
<organism evidence="1 2">
    <name type="scientific">Acaulospora morrowiae</name>
    <dbReference type="NCBI Taxonomy" id="94023"/>
    <lineage>
        <taxon>Eukaryota</taxon>
        <taxon>Fungi</taxon>
        <taxon>Fungi incertae sedis</taxon>
        <taxon>Mucoromycota</taxon>
        <taxon>Glomeromycotina</taxon>
        <taxon>Glomeromycetes</taxon>
        <taxon>Diversisporales</taxon>
        <taxon>Acaulosporaceae</taxon>
        <taxon>Acaulospora</taxon>
    </lineage>
</organism>
<sequence length="148" mass="17139">TRVLKKTLEALSNDSELGDVARGYLERDEFFENDKISNEHWKNVLIPFLTRHKLKNALSTEDEKKLVEMFGEKNEQKLFEQGNLKLVVSMFADQVPLDFIDECCVQYTVVEWAAVIPGICCYIEWVAVIAEITCWYNLPHLPLQTKSL</sequence>
<name>A0A9N9EPS5_9GLOM</name>